<sequence>MAATGGKGSSFIRSSNCSTPQVTSSVGLIAIWSSGSRPGAGGPDSRDRLKPVIPPDMSTPDLDIDTVKVKSKNVQ</sequence>
<dbReference type="HOGENOM" id="CLU_2662900_0_0_5"/>
<keyword evidence="2" id="KW-0614">Plasmid</keyword>
<keyword evidence="3" id="KW-1185">Reference proteome</keyword>
<dbReference type="EnsemblBacteria" id="AAK90636">
    <property type="protein sequence ID" value="AAK90636"/>
    <property type="gene ID" value="Atu5262"/>
</dbReference>
<name>A9CLG9_AGRFC</name>
<dbReference type="eggNOG" id="COG0587">
    <property type="taxonomic scope" value="Bacteria"/>
</dbReference>
<dbReference type="BioCyc" id="AGRO:ATU5262-MONOMER"/>
<evidence type="ECO:0000313" key="2">
    <source>
        <dbReference type="EMBL" id="AAK90636.1"/>
    </source>
</evidence>
<reference evidence="2 3" key="1">
    <citation type="journal article" date="2001" name="Science">
        <title>The genome of the natural genetic engineer Agrobacterium tumefaciens C58.</title>
        <authorList>
            <person name="Wood D.W."/>
            <person name="Setubal J.C."/>
            <person name="Kaul R."/>
            <person name="Monks D.E."/>
            <person name="Kitajima J.P."/>
            <person name="Okura V.K."/>
            <person name="Zhou Y."/>
            <person name="Chen L."/>
            <person name="Wood G.E."/>
            <person name="Almeida N.F.Jr."/>
            <person name="Woo L."/>
            <person name="Chen Y."/>
            <person name="Paulsen I.T."/>
            <person name="Eisen J.A."/>
            <person name="Karp P.D."/>
            <person name="Bovee D.Sr."/>
            <person name="Chapman P."/>
            <person name="Clendenning J."/>
            <person name="Deatherage G."/>
            <person name="Gillet W."/>
            <person name="Grant C."/>
            <person name="Kutyavin T."/>
            <person name="Levy R."/>
            <person name="Li M.J."/>
            <person name="McClelland E."/>
            <person name="Palmieri A."/>
            <person name="Raymond C."/>
            <person name="Rouse G."/>
            <person name="Saenphimmachak C."/>
            <person name="Wu Z."/>
            <person name="Romero P."/>
            <person name="Gordon D."/>
            <person name="Zhang S."/>
            <person name="Yoo H."/>
            <person name="Tao Y."/>
            <person name="Biddle P."/>
            <person name="Jung M."/>
            <person name="Krespan W."/>
            <person name="Perry M."/>
            <person name="Gordon-Kamm B."/>
            <person name="Liao L."/>
            <person name="Kim S."/>
            <person name="Hendrick C."/>
            <person name="Zhao Z.Y."/>
            <person name="Dolan M."/>
            <person name="Chumley F."/>
            <person name="Tingey S.V."/>
            <person name="Tomb J.F."/>
            <person name="Gordon M.P."/>
            <person name="Olson M.V."/>
            <person name="Nester E.W."/>
        </authorList>
    </citation>
    <scope>NUCLEOTIDE SEQUENCE [LARGE SCALE GENOMIC DNA]</scope>
    <source>
        <strain evidence="3">C58 / ATCC 33970</strain>
    </source>
</reference>
<accession>A9CLG9</accession>
<dbReference type="KEGG" id="atu:Atu5262"/>
<evidence type="ECO:0000313" key="3">
    <source>
        <dbReference type="Proteomes" id="UP000000813"/>
    </source>
</evidence>
<feature type="region of interest" description="Disordered" evidence="1">
    <location>
        <begin position="1"/>
        <end position="75"/>
    </location>
</feature>
<evidence type="ECO:0000256" key="1">
    <source>
        <dbReference type="SAM" id="MobiDB-lite"/>
    </source>
</evidence>
<dbReference type="Proteomes" id="UP000000813">
    <property type="component" value="Plasmid At"/>
</dbReference>
<gene>
    <name evidence="2" type="ordered locus">Atu5262</name>
</gene>
<feature type="compositionally biased region" description="Polar residues" evidence="1">
    <location>
        <begin position="11"/>
        <end position="26"/>
    </location>
</feature>
<organism evidence="2 3">
    <name type="scientific">Agrobacterium fabrum (strain C58 / ATCC 33970)</name>
    <name type="common">Agrobacterium tumefaciens (strain C58)</name>
    <dbReference type="NCBI Taxonomy" id="176299"/>
    <lineage>
        <taxon>Bacteria</taxon>
        <taxon>Pseudomonadati</taxon>
        <taxon>Pseudomonadota</taxon>
        <taxon>Alphaproteobacteria</taxon>
        <taxon>Hyphomicrobiales</taxon>
        <taxon>Rhizobiaceae</taxon>
        <taxon>Rhizobium/Agrobacterium group</taxon>
        <taxon>Agrobacterium</taxon>
        <taxon>Agrobacterium tumefaciens complex</taxon>
    </lineage>
</organism>
<geneLocation type="plasmid" evidence="2 3">
    <name>At</name>
</geneLocation>
<dbReference type="AlphaFoldDB" id="A9CLG9"/>
<proteinExistence type="predicted"/>
<protein>
    <submittedName>
        <fullName evidence="2">Uncharacterized protein</fullName>
    </submittedName>
</protein>
<reference evidence="2 3" key="2">
    <citation type="journal article" date="2001" name="Science">
        <title>Genome sequence of the plant pathogen and biotechnology agent Agrobacterium tumefaciens C58.</title>
        <authorList>
            <person name="Goodner B."/>
            <person name="Hinkle G."/>
            <person name="Gattung S."/>
            <person name="Miller N."/>
            <person name="Blanchard M."/>
            <person name="Qurollo B."/>
            <person name="Goldman B.S."/>
            <person name="Cao Y."/>
            <person name="Askenazi M."/>
            <person name="Halling C."/>
            <person name="Mullin L."/>
            <person name="Houmiel K."/>
            <person name="Gordon J."/>
            <person name="Vaudin M."/>
            <person name="Iartchouk O."/>
            <person name="Epp A."/>
            <person name="Liu F."/>
            <person name="Wollam C."/>
            <person name="Allinger M."/>
            <person name="Doughty D."/>
            <person name="Scott C."/>
            <person name="Lappas C."/>
            <person name="Markelz B."/>
            <person name="Flanagan C."/>
            <person name="Crowell C."/>
            <person name="Gurson J."/>
            <person name="Lomo C."/>
            <person name="Sear C."/>
            <person name="Strub G."/>
            <person name="Cielo C."/>
            <person name="Slater S."/>
        </authorList>
    </citation>
    <scope>NUCLEOTIDE SEQUENCE [LARGE SCALE GENOMIC DNA]</scope>
    <source>
        <strain evidence="3">C58 / ATCC 33970</strain>
    </source>
</reference>
<dbReference type="EMBL" id="AE007872">
    <property type="protein sequence ID" value="AAK90636.1"/>
    <property type="molecule type" value="Genomic_DNA"/>
</dbReference>
<dbReference type="PIR" id="AI3191">
    <property type="entry name" value="AI3191"/>
</dbReference>